<evidence type="ECO:0000313" key="2">
    <source>
        <dbReference type="Proteomes" id="UP000276061"/>
    </source>
</evidence>
<organism evidence="1 2">
    <name type="scientific">Dickeya undicola</name>
    <dbReference type="NCBI Taxonomy" id="1577887"/>
    <lineage>
        <taxon>Bacteria</taxon>
        <taxon>Pseudomonadati</taxon>
        <taxon>Pseudomonadota</taxon>
        <taxon>Gammaproteobacteria</taxon>
        <taxon>Enterobacterales</taxon>
        <taxon>Pectobacteriaceae</taxon>
        <taxon>Dickeya</taxon>
    </lineage>
</organism>
<dbReference type="InterPro" id="IPR009734">
    <property type="entry name" value="Myoviridae_GpU"/>
</dbReference>
<dbReference type="Proteomes" id="UP000276061">
    <property type="component" value="Unassembled WGS sequence"/>
</dbReference>
<sequence>MFAVLGDIEFELITYWDGFEAQFGVDYAEHALIMGKPRLQFIGEKLDEISISLVFNWLYCTPETELARLRNLMRTHKAQALVFGNGDYRGWFVVTDVRATSEQTDRSGNVLALNAQVTLREYVGDPKKPLTAPAIAQTVPNTKAVAKSTAAAPSGMASMVRSAVGYARNAQSALQTATSTVRLVQKMATNPTVALARVPGLMTQLGGVATPLISSIPALSSVTSAFPDAIRVVRSSSQALSFVNNARSSLAGVGSGNIAATMNEVNTQLGSATSMMSASSPTISRMSAAIATRRV</sequence>
<dbReference type="AlphaFoldDB" id="A0A3N0FPR4"/>
<protein>
    <submittedName>
        <fullName evidence="1">Phage tail protein</fullName>
    </submittedName>
</protein>
<name>A0A3N0FPR4_9GAMM</name>
<dbReference type="RefSeq" id="WP_123253419.1">
    <property type="nucleotide sequence ID" value="NZ_RJLR01000059.1"/>
</dbReference>
<proteinExistence type="predicted"/>
<evidence type="ECO:0000313" key="1">
    <source>
        <dbReference type="EMBL" id="RNM02095.1"/>
    </source>
</evidence>
<accession>A0A3N0FPR4</accession>
<gene>
    <name evidence="1" type="ORF">EF878_20505</name>
</gene>
<comment type="caution">
    <text evidence="1">The sequence shown here is derived from an EMBL/GenBank/DDBJ whole genome shotgun (WGS) entry which is preliminary data.</text>
</comment>
<dbReference type="EMBL" id="RJLR01000059">
    <property type="protein sequence ID" value="RNM02095.1"/>
    <property type="molecule type" value="Genomic_DNA"/>
</dbReference>
<reference evidence="1 2" key="1">
    <citation type="submission" date="2018-11" db="EMBL/GenBank/DDBJ databases">
        <title>Characterization of surface water Dickeya isolates.</title>
        <authorList>
            <person name="Van Gijsegem F."/>
            <person name="Pedron J."/>
        </authorList>
    </citation>
    <scope>NUCLEOTIDE SEQUENCE [LARGE SCALE GENOMIC DNA]</scope>
    <source>
        <strain evidence="1 2">FVG1-MFV-O17</strain>
    </source>
</reference>
<dbReference type="Pfam" id="PF06995">
    <property type="entry name" value="Phage_P2_GpU"/>
    <property type="match status" value="1"/>
</dbReference>
<dbReference type="OrthoDB" id="9032474at2"/>